<protein>
    <submittedName>
        <fullName evidence="1">Uncharacterized protein</fullName>
    </submittedName>
</protein>
<dbReference type="OrthoDB" id="25786at10239"/>
<sequence>MDKDEPGVTVLSLLRMLNRKQKIRPVVEMSTCGHCKTRYDIHKGHMCPMIRDLYTKLGDLMSYKSETFRRQGNGRMADDIKALAKNCDLKVNHFSASGWLLKTITITVYGHKDDIARFESQLPAGVQS</sequence>
<gene>
    <name evidence="1" type="ORF">SEA_MILDRED21_133</name>
</gene>
<organism evidence="1 2">
    <name type="scientific">Streptomyces phage Mildred21</name>
    <dbReference type="NCBI Taxonomy" id="2023959"/>
    <lineage>
        <taxon>Viruses</taxon>
        <taxon>Duplodnaviria</taxon>
        <taxon>Heunggongvirae</taxon>
        <taxon>Uroviricota</taxon>
        <taxon>Caudoviricetes</taxon>
        <taxon>Stanwilliamsviridae</taxon>
        <taxon>Boydwoodruffvirinae</taxon>
        <taxon>Samistivirus</taxon>
        <taxon>Samistivirus mildred21</taxon>
    </lineage>
</organism>
<accession>A0A222YWX5</accession>
<evidence type="ECO:0000313" key="2">
    <source>
        <dbReference type="Proteomes" id="UP000223009"/>
    </source>
</evidence>
<reference evidence="1 2" key="1">
    <citation type="submission" date="2017-05" db="EMBL/GenBank/DDBJ databases">
        <authorList>
            <person name="Chapman J."/>
            <person name="Chang C."/>
            <person name="Suresh T."/>
            <person name="Shishido T.C."/>
            <person name="Bindert I."/>
            <person name="Shaffer C.D."/>
            <person name="Weston-Hafer K.A."/>
            <person name="Russell D.A."/>
            <person name="Pope W.H."/>
            <person name="Jacobs-Sera D."/>
            <person name="Hendrix R.W."/>
            <person name="Hatfull G.F."/>
        </authorList>
    </citation>
    <scope>NUCLEOTIDE SEQUENCE [LARGE SCALE GENOMIC DNA]</scope>
</reference>
<dbReference type="Proteomes" id="UP000223009">
    <property type="component" value="Segment"/>
</dbReference>
<keyword evidence="2" id="KW-1185">Reference proteome</keyword>
<proteinExistence type="predicted"/>
<evidence type="ECO:0000313" key="1">
    <source>
        <dbReference type="EMBL" id="ASR75528.1"/>
    </source>
</evidence>
<dbReference type="EMBL" id="MF155946">
    <property type="protein sequence ID" value="ASR75528.1"/>
    <property type="molecule type" value="Genomic_DNA"/>
</dbReference>
<name>A0A222YWX5_9CAUD</name>